<sequence length="302" mass="33850">MAQIRGTAGYNLGLNNQFGSQRSDNATNDPSPLDQIREQTSKIEDWLNTMGEPLKPYLPAIGRFLIVVTFLEDAVRIVTQWGDQLTYLRDYRHIPWGITHLFLIFNVITMSVCSTLVIMRRYGEYAVGGLLAVVVVQALGYGLIFDLNFFLRNLSVIGGLLMVLGDSFVKKRVFAGLPTIDEKDKKMYIQLGGRVLLIFLFIGFVFAGEWSVGRVLVSMVGFVACVMVVVGFKAKLSAVILVVLLSVFNVLVNNFWTLHKNHPHKDFAKYDFFQILSIMGGLLLLVNMGPGQLSVDEKKKVY</sequence>
<dbReference type="RefSeq" id="XP_018694275.1">
    <property type="nucleotide sequence ID" value="XM_018837422.1"/>
</dbReference>
<dbReference type="Pfam" id="PF02077">
    <property type="entry name" value="SURF4"/>
    <property type="match status" value="1"/>
</dbReference>
<dbReference type="Proteomes" id="UP000078343">
    <property type="component" value="Unassembled WGS sequence"/>
</dbReference>
<evidence type="ECO:0000256" key="6">
    <source>
        <dbReference type="SAM" id="MobiDB-lite"/>
    </source>
</evidence>
<evidence type="ECO:0000256" key="1">
    <source>
        <dbReference type="ARBA" id="ARBA00004141"/>
    </source>
</evidence>
<keyword evidence="4 7" id="KW-1133">Transmembrane helix</keyword>
<evidence type="ECO:0000256" key="7">
    <source>
        <dbReference type="SAM" id="Phobius"/>
    </source>
</evidence>
<organism evidence="8 9">
    <name type="scientific">Fonsecaea erecta</name>
    <dbReference type="NCBI Taxonomy" id="1367422"/>
    <lineage>
        <taxon>Eukaryota</taxon>
        <taxon>Fungi</taxon>
        <taxon>Dikarya</taxon>
        <taxon>Ascomycota</taxon>
        <taxon>Pezizomycotina</taxon>
        <taxon>Eurotiomycetes</taxon>
        <taxon>Chaetothyriomycetidae</taxon>
        <taxon>Chaetothyriales</taxon>
        <taxon>Herpotrichiellaceae</taxon>
        <taxon>Fonsecaea</taxon>
    </lineage>
</organism>
<accession>A0A178ZM72</accession>
<keyword evidence="9" id="KW-1185">Reference proteome</keyword>
<evidence type="ECO:0008006" key="10">
    <source>
        <dbReference type="Google" id="ProtNLM"/>
    </source>
</evidence>
<gene>
    <name evidence="8" type="ORF">AYL99_05910</name>
</gene>
<feature type="transmembrane region" description="Helical" evidence="7">
    <location>
        <begin position="98"/>
        <end position="118"/>
    </location>
</feature>
<dbReference type="AlphaFoldDB" id="A0A178ZM72"/>
<dbReference type="GeneID" id="30010078"/>
<feature type="transmembrane region" description="Helical" evidence="7">
    <location>
        <begin position="125"/>
        <end position="144"/>
    </location>
</feature>
<feature type="transmembrane region" description="Helical" evidence="7">
    <location>
        <begin position="150"/>
        <end position="169"/>
    </location>
</feature>
<proteinExistence type="inferred from homology"/>
<protein>
    <recommendedName>
        <fullName evidence="10">Surfeit locus protein 4</fullName>
    </recommendedName>
</protein>
<dbReference type="STRING" id="1367422.A0A178ZM72"/>
<feature type="transmembrane region" description="Helical" evidence="7">
    <location>
        <begin position="239"/>
        <end position="258"/>
    </location>
</feature>
<dbReference type="InterPro" id="IPR002995">
    <property type="entry name" value="Surf4"/>
</dbReference>
<comment type="caution">
    <text evidence="8">The sequence shown here is derived from an EMBL/GenBank/DDBJ whole genome shotgun (WGS) entry which is preliminary data.</text>
</comment>
<dbReference type="GO" id="GO:0016020">
    <property type="term" value="C:membrane"/>
    <property type="evidence" value="ECO:0007669"/>
    <property type="project" value="UniProtKB-SubCell"/>
</dbReference>
<dbReference type="OrthoDB" id="7859621at2759"/>
<reference evidence="8 9" key="1">
    <citation type="submission" date="2016-04" db="EMBL/GenBank/DDBJ databases">
        <title>Draft genome of Fonsecaea erecta CBS 125763.</title>
        <authorList>
            <person name="Weiss V.A."/>
            <person name="Vicente V.A."/>
            <person name="Raittz R.T."/>
            <person name="Moreno L.F."/>
            <person name="De Souza E.M."/>
            <person name="Pedrosa F.O."/>
            <person name="Steffens M.B."/>
            <person name="Faoro H."/>
            <person name="Tadra-Sfeir M.Z."/>
            <person name="Najafzadeh M.J."/>
            <person name="Felipe M.S."/>
            <person name="Teixeira M."/>
            <person name="Sun J."/>
            <person name="Xi L."/>
            <person name="Gomes R."/>
            <person name="De Azevedo C.M."/>
            <person name="Salgado C.G."/>
            <person name="Da Silva M.B."/>
            <person name="Nascimento M.F."/>
            <person name="Queiroz-Telles F."/>
            <person name="Attili D.S."/>
            <person name="Gorbushina A."/>
        </authorList>
    </citation>
    <scope>NUCLEOTIDE SEQUENCE [LARGE SCALE GENOMIC DNA]</scope>
    <source>
        <strain evidence="8 9">CBS 125763</strain>
    </source>
</reference>
<evidence type="ECO:0000256" key="3">
    <source>
        <dbReference type="ARBA" id="ARBA00022692"/>
    </source>
</evidence>
<evidence type="ECO:0000256" key="4">
    <source>
        <dbReference type="ARBA" id="ARBA00022989"/>
    </source>
</evidence>
<keyword evidence="3 7" id="KW-0812">Transmembrane</keyword>
<evidence type="ECO:0000256" key="5">
    <source>
        <dbReference type="ARBA" id="ARBA00023136"/>
    </source>
</evidence>
<feature type="region of interest" description="Disordered" evidence="6">
    <location>
        <begin position="15"/>
        <end position="34"/>
    </location>
</feature>
<name>A0A178ZM72_9EURO</name>
<evidence type="ECO:0000256" key="2">
    <source>
        <dbReference type="ARBA" id="ARBA00006945"/>
    </source>
</evidence>
<keyword evidence="5 7" id="KW-0472">Membrane</keyword>
<evidence type="ECO:0000313" key="9">
    <source>
        <dbReference type="Proteomes" id="UP000078343"/>
    </source>
</evidence>
<evidence type="ECO:0000313" key="8">
    <source>
        <dbReference type="EMBL" id="OAP60908.1"/>
    </source>
</evidence>
<comment type="subcellular location">
    <subcellularLocation>
        <location evidence="1">Membrane</location>
        <topology evidence="1">Multi-pass membrane protein</topology>
    </subcellularLocation>
</comment>
<feature type="compositionally biased region" description="Polar residues" evidence="6">
    <location>
        <begin position="15"/>
        <end position="30"/>
    </location>
</feature>
<feature type="transmembrane region" description="Helical" evidence="7">
    <location>
        <begin position="213"/>
        <end position="232"/>
    </location>
</feature>
<comment type="similarity">
    <text evidence="2">Belongs to the SURF4 family.</text>
</comment>
<dbReference type="PROSITE" id="PS01339">
    <property type="entry name" value="SURF4"/>
    <property type="match status" value="1"/>
</dbReference>
<dbReference type="EMBL" id="LVYI01000004">
    <property type="protein sequence ID" value="OAP60908.1"/>
    <property type="molecule type" value="Genomic_DNA"/>
</dbReference>
<feature type="transmembrane region" description="Helical" evidence="7">
    <location>
        <begin position="270"/>
        <end position="290"/>
    </location>
</feature>
<feature type="transmembrane region" description="Helical" evidence="7">
    <location>
        <begin position="189"/>
        <end position="207"/>
    </location>
</feature>